<evidence type="ECO:0000313" key="7">
    <source>
        <dbReference type="EMBL" id="KAG7666055.1"/>
    </source>
</evidence>
<dbReference type="Pfam" id="PF13928">
    <property type="entry name" value="Flocculin_t3"/>
    <property type="match status" value="1"/>
</dbReference>
<keyword evidence="8" id="KW-1185">Reference proteome</keyword>
<feature type="compositionally biased region" description="Low complexity" evidence="5">
    <location>
        <begin position="276"/>
        <end position="287"/>
    </location>
</feature>
<feature type="signal peptide" evidence="6">
    <location>
        <begin position="1"/>
        <end position="16"/>
    </location>
</feature>
<organism evidence="7 8">
    <name type="scientific">[Candida] subhashii</name>
    <dbReference type="NCBI Taxonomy" id="561895"/>
    <lineage>
        <taxon>Eukaryota</taxon>
        <taxon>Fungi</taxon>
        <taxon>Dikarya</taxon>
        <taxon>Ascomycota</taxon>
        <taxon>Saccharomycotina</taxon>
        <taxon>Pichiomycetes</taxon>
        <taxon>Debaryomycetaceae</taxon>
        <taxon>Spathaspora</taxon>
    </lineage>
</organism>
<accession>A0A8J5R745</accession>
<dbReference type="RefSeq" id="XP_049266287.1">
    <property type="nucleotide sequence ID" value="XM_049408876.1"/>
</dbReference>
<comment type="subcellular location">
    <subcellularLocation>
        <location evidence="1">Secreted</location>
        <location evidence="1">Cell wall</location>
    </subcellularLocation>
</comment>
<dbReference type="Proteomes" id="UP000694255">
    <property type="component" value="Unassembled WGS sequence"/>
</dbReference>
<keyword evidence="4" id="KW-0325">Glycoprotein</keyword>
<dbReference type="AlphaFoldDB" id="A0A8J5R745"/>
<evidence type="ECO:0000256" key="4">
    <source>
        <dbReference type="ARBA" id="ARBA00023180"/>
    </source>
</evidence>
<evidence type="ECO:0000256" key="2">
    <source>
        <dbReference type="ARBA" id="ARBA00022512"/>
    </source>
</evidence>
<dbReference type="GeneID" id="73467286"/>
<keyword evidence="3 6" id="KW-0732">Signal</keyword>
<dbReference type="GO" id="GO:0009277">
    <property type="term" value="C:fungal-type cell wall"/>
    <property type="evidence" value="ECO:0007669"/>
    <property type="project" value="UniProtKB-ARBA"/>
</dbReference>
<name>A0A8J5R745_9ASCO</name>
<gene>
    <name evidence="7" type="ORF">J8A68_000485</name>
</gene>
<reference evidence="7 8" key="1">
    <citation type="journal article" date="2021" name="DNA Res.">
        <title>Genome analysis of Candida subhashii reveals its hybrid nature and dual mitochondrial genome conformations.</title>
        <authorList>
            <person name="Mixao V."/>
            <person name="Hegedusova E."/>
            <person name="Saus E."/>
            <person name="Pryszcz L.P."/>
            <person name="Cillingova A."/>
            <person name="Nosek J."/>
            <person name="Gabaldon T."/>
        </authorList>
    </citation>
    <scope>NUCLEOTIDE SEQUENCE [LARGE SCALE GENOMIC DNA]</scope>
    <source>
        <strain evidence="7 8">CBS 10753</strain>
    </source>
</reference>
<proteinExistence type="predicted"/>
<evidence type="ECO:0000256" key="3">
    <source>
        <dbReference type="ARBA" id="ARBA00022729"/>
    </source>
</evidence>
<dbReference type="InterPro" id="IPR025928">
    <property type="entry name" value="Flocculin_t3_rpt"/>
</dbReference>
<dbReference type="OrthoDB" id="3998251at2759"/>
<sequence>MKALLPFTLLASAALAASSSSLQTVRFTIISTIPCKASSSTFFPYSNSSIPTTSTTSLSQSSGQSIIYQDETEYENETVSEIHTVCDSYSQCSVTTEVHSYTTYTTTVDGILTVITTEIPSSSAESERSESSSIWSEEATETWSEYSSVVASEDAAVISSTEIAPIHTTATETEISTTVVSVQSCSGGICTVSYPQTIAPNSPSPSPVANEVQSAVEAPANQEVTTETETDFYTTVITQVTCSDGTCTSAPVTTGVQIITQEETVYTTYCPLSSESSLSSSLSSSESSRPRPAPTTTINVITNNIITEIPTTSTFSGVIAAIAASNSTSQLFGGPETTSHPELSIYTGGVGLHSVEITGVLSIIISFMMFI</sequence>
<keyword evidence="2" id="KW-0134">Cell wall</keyword>
<protein>
    <submittedName>
        <fullName evidence="7">Uncharacterized protein</fullName>
    </submittedName>
</protein>
<comment type="caution">
    <text evidence="7">The sequence shown here is derived from an EMBL/GenBank/DDBJ whole genome shotgun (WGS) entry which is preliminary data.</text>
</comment>
<keyword evidence="2" id="KW-0964">Secreted</keyword>
<evidence type="ECO:0000256" key="6">
    <source>
        <dbReference type="SAM" id="SignalP"/>
    </source>
</evidence>
<evidence type="ECO:0000313" key="8">
    <source>
        <dbReference type="Proteomes" id="UP000694255"/>
    </source>
</evidence>
<dbReference type="EMBL" id="JAGSYN010000044">
    <property type="protein sequence ID" value="KAG7666055.1"/>
    <property type="molecule type" value="Genomic_DNA"/>
</dbReference>
<evidence type="ECO:0000256" key="1">
    <source>
        <dbReference type="ARBA" id="ARBA00004191"/>
    </source>
</evidence>
<feature type="region of interest" description="Disordered" evidence="5">
    <location>
        <begin position="276"/>
        <end position="295"/>
    </location>
</feature>
<evidence type="ECO:0000256" key="5">
    <source>
        <dbReference type="SAM" id="MobiDB-lite"/>
    </source>
</evidence>
<feature type="chain" id="PRO_5035207691" evidence="6">
    <location>
        <begin position="17"/>
        <end position="371"/>
    </location>
</feature>